<dbReference type="Proteomes" id="UP000265489">
    <property type="component" value="Unassembled WGS sequence"/>
</dbReference>
<feature type="transmembrane region" description="Helical" evidence="1">
    <location>
        <begin position="220"/>
        <end position="241"/>
    </location>
</feature>
<evidence type="ECO:0000313" key="3">
    <source>
        <dbReference type="Proteomes" id="UP000265489"/>
    </source>
</evidence>
<evidence type="ECO:0000313" key="2">
    <source>
        <dbReference type="EMBL" id="RGU92274.1"/>
    </source>
</evidence>
<name>A0A395WCW6_9FIRM</name>
<dbReference type="RefSeq" id="WP_118324934.1">
    <property type="nucleotide sequence ID" value="NZ_QRYH01000007.1"/>
</dbReference>
<comment type="caution">
    <text evidence="2">The sequence shown here is derived from an EMBL/GenBank/DDBJ whole genome shotgun (WGS) entry which is preliminary data.</text>
</comment>
<feature type="transmembrane region" description="Helical" evidence="1">
    <location>
        <begin position="46"/>
        <end position="64"/>
    </location>
</feature>
<feature type="transmembrane region" description="Helical" evidence="1">
    <location>
        <begin position="188"/>
        <end position="208"/>
    </location>
</feature>
<dbReference type="EMBL" id="QRYQ01000006">
    <property type="protein sequence ID" value="RGU92274.1"/>
    <property type="molecule type" value="Genomic_DNA"/>
</dbReference>
<proteinExistence type="predicted"/>
<sequence length="251" mass="28535">MKKLMSKLHFRSIYKTIVFTLVLCFLYNIAYLLMSASAMNVYIRQSLEVVLSLLSSLGFYFICTKIWKAKNFSASAILKVFVLQGIYILIVSGILSNLVNVCANNTSLMLVLQLMSAFCLVVMVPFQLIFYYGLIHDKNLKEFIPYALKKHQKKMLNWYCSLLILIVVLDTMSGGLFSAAQGFNAQSILVGSMYMGNPMISWMMYLFLGVSFQSSLASMFTYLFVNFLMGFFYCVLELNYVSYVGSLLDAD</sequence>
<keyword evidence="1" id="KW-0472">Membrane</keyword>
<gene>
    <name evidence="2" type="ORF">DWW32_04660</name>
</gene>
<accession>A0A395WCW6</accession>
<evidence type="ECO:0000256" key="1">
    <source>
        <dbReference type="SAM" id="Phobius"/>
    </source>
</evidence>
<dbReference type="AlphaFoldDB" id="A0A395WCW6"/>
<organism evidence="2 3">
    <name type="scientific">Holdemanella biformis</name>
    <dbReference type="NCBI Taxonomy" id="1735"/>
    <lineage>
        <taxon>Bacteria</taxon>
        <taxon>Bacillati</taxon>
        <taxon>Bacillota</taxon>
        <taxon>Erysipelotrichia</taxon>
        <taxon>Erysipelotrichales</taxon>
        <taxon>Erysipelotrichaceae</taxon>
        <taxon>Holdemanella</taxon>
    </lineage>
</organism>
<feature type="transmembrane region" description="Helical" evidence="1">
    <location>
        <begin position="110"/>
        <end position="135"/>
    </location>
</feature>
<feature type="transmembrane region" description="Helical" evidence="1">
    <location>
        <begin position="76"/>
        <end position="98"/>
    </location>
</feature>
<reference evidence="2 3" key="1">
    <citation type="submission" date="2018-08" db="EMBL/GenBank/DDBJ databases">
        <title>A genome reference for cultivated species of the human gut microbiota.</title>
        <authorList>
            <person name="Zou Y."/>
            <person name="Xue W."/>
            <person name="Luo G."/>
        </authorList>
    </citation>
    <scope>NUCLEOTIDE SEQUENCE [LARGE SCALE GENOMIC DNA]</scope>
    <source>
        <strain evidence="2 3">AF15-20</strain>
    </source>
</reference>
<feature type="transmembrane region" description="Helical" evidence="1">
    <location>
        <begin position="12"/>
        <end position="34"/>
    </location>
</feature>
<dbReference type="GeneID" id="66579348"/>
<keyword evidence="1" id="KW-1133">Transmembrane helix</keyword>
<protein>
    <submittedName>
        <fullName evidence="2">Uncharacterized protein</fullName>
    </submittedName>
</protein>
<keyword evidence="1" id="KW-0812">Transmembrane</keyword>
<feature type="transmembrane region" description="Helical" evidence="1">
    <location>
        <begin position="156"/>
        <end position="176"/>
    </location>
</feature>